<keyword evidence="4" id="KW-1185">Reference proteome</keyword>
<organism evidence="3 4">
    <name type="scientific">Psychromarinibacter halotolerans</name>
    <dbReference type="NCBI Taxonomy" id="1775175"/>
    <lineage>
        <taxon>Bacteria</taxon>
        <taxon>Pseudomonadati</taxon>
        <taxon>Pseudomonadota</taxon>
        <taxon>Alphaproteobacteria</taxon>
        <taxon>Rhodobacterales</taxon>
        <taxon>Paracoccaceae</taxon>
        <taxon>Psychromarinibacter</taxon>
    </lineage>
</organism>
<evidence type="ECO:0000313" key="3">
    <source>
        <dbReference type="EMBL" id="MFC3142708.1"/>
    </source>
</evidence>
<dbReference type="InterPro" id="IPR029058">
    <property type="entry name" value="AB_hydrolase_fold"/>
</dbReference>
<protein>
    <submittedName>
        <fullName evidence="3">Alpha/beta hydrolase</fullName>
    </submittedName>
</protein>
<dbReference type="InterPro" id="IPR013094">
    <property type="entry name" value="AB_hydrolase_3"/>
</dbReference>
<proteinExistence type="predicted"/>
<evidence type="ECO:0000259" key="2">
    <source>
        <dbReference type="Pfam" id="PF07859"/>
    </source>
</evidence>
<dbReference type="SUPFAM" id="SSF53474">
    <property type="entry name" value="alpha/beta-Hydrolases"/>
    <property type="match status" value="1"/>
</dbReference>
<dbReference type="PANTHER" id="PTHR48081">
    <property type="entry name" value="AB HYDROLASE SUPERFAMILY PROTEIN C4A8.06C"/>
    <property type="match status" value="1"/>
</dbReference>
<dbReference type="GO" id="GO:0016787">
    <property type="term" value="F:hydrolase activity"/>
    <property type="evidence" value="ECO:0007669"/>
    <property type="project" value="UniProtKB-KW"/>
</dbReference>
<evidence type="ECO:0000313" key="4">
    <source>
        <dbReference type="Proteomes" id="UP001595632"/>
    </source>
</evidence>
<sequence length="302" mass="31197">MTDPARYADGMVATLAEETRLKALDDPDATAAFWSDGAPEVAGVKDLFYPGAAGQQQAARLYRGAAGADAPVLLYLHGGGWNGGSIALNEAACRALAAESGWSVLSVSYRLAPAHPYPAGLNDAQAALGWLAENGAALGLDPGRIAIGGASAGANLALACALSRPGATIGMLLVYGVYDRDFSRESYDRYGEGPGLTKVRMTELFAMYAPDAGTDPLVVPLHSDALSALPPACLIAAELDVLADENADMAAALRGAGVDTDYHQEPGVTHGFINRGRLLPAARACLTRGADFLKRLSGDLPT</sequence>
<gene>
    <name evidence="3" type="ORF">ACFOGP_08305</name>
</gene>
<dbReference type="InterPro" id="IPR050300">
    <property type="entry name" value="GDXG_lipolytic_enzyme"/>
</dbReference>
<evidence type="ECO:0000256" key="1">
    <source>
        <dbReference type="ARBA" id="ARBA00022801"/>
    </source>
</evidence>
<dbReference type="RefSeq" id="WP_275633500.1">
    <property type="nucleotide sequence ID" value="NZ_JARGYD010000005.1"/>
</dbReference>
<dbReference type="EMBL" id="JBHRTB010000010">
    <property type="protein sequence ID" value="MFC3142708.1"/>
    <property type="molecule type" value="Genomic_DNA"/>
</dbReference>
<comment type="caution">
    <text evidence="3">The sequence shown here is derived from an EMBL/GenBank/DDBJ whole genome shotgun (WGS) entry which is preliminary data.</text>
</comment>
<dbReference type="PANTHER" id="PTHR48081:SF8">
    <property type="entry name" value="ALPHA_BETA HYDROLASE FOLD-3 DOMAIN-CONTAINING PROTEIN-RELATED"/>
    <property type="match status" value="1"/>
</dbReference>
<feature type="domain" description="Alpha/beta hydrolase fold-3" evidence="2">
    <location>
        <begin position="73"/>
        <end position="273"/>
    </location>
</feature>
<keyword evidence="1 3" id="KW-0378">Hydrolase</keyword>
<accession>A0ABV7GPX8</accession>
<reference evidence="4" key="1">
    <citation type="journal article" date="2019" name="Int. J. Syst. Evol. Microbiol.">
        <title>The Global Catalogue of Microorganisms (GCM) 10K type strain sequencing project: providing services to taxonomists for standard genome sequencing and annotation.</title>
        <authorList>
            <consortium name="The Broad Institute Genomics Platform"/>
            <consortium name="The Broad Institute Genome Sequencing Center for Infectious Disease"/>
            <person name="Wu L."/>
            <person name="Ma J."/>
        </authorList>
    </citation>
    <scope>NUCLEOTIDE SEQUENCE [LARGE SCALE GENOMIC DNA]</scope>
    <source>
        <strain evidence="4">KCTC 52366</strain>
    </source>
</reference>
<dbReference type="Gene3D" id="3.40.50.1820">
    <property type="entry name" value="alpha/beta hydrolase"/>
    <property type="match status" value="1"/>
</dbReference>
<name>A0ABV7GPX8_9RHOB</name>
<dbReference type="Proteomes" id="UP001595632">
    <property type="component" value="Unassembled WGS sequence"/>
</dbReference>
<dbReference type="Pfam" id="PF07859">
    <property type="entry name" value="Abhydrolase_3"/>
    <property type="match status" value="1"/>
</dbReference>